<dbReference type="InterPro" id="IPR003735">
    <property type="entry name" value="Metal_Tscrpt_repr"/>
</dbReference>
<dbReference type="Proteomes" id="UP000475214">
    <property type="component" value="Unassembled WGS sequence"/>
</dbReference>
<dbReference type="GO" id="GO:0046872">
    <property type="term" value="F:metal ion binding"/>
    <property type="evidence" value="ECO:0007669"/>
    <property type="project" value="InterPro"/>
</dbReference>
<dbReference type="EMBL" id="JAAGOA010000006">
    <property type="protein sequence ID" value="NEE00615.1"/>
    <property type="molecule type" value="Genomic_DNA"/>
</dbReference>
<sequence length="90" mass="9832">MELDRESLSDVIVRLNRVQGQLRGIVAMIEEGRDCKDIVTQLAAASRALDRAGFKIISTGLEQCVTAESAGSAEAKIDRKQLEKLFLTLA</sequence>
<comment type="caution">
    <text evidence="3">The sequence shown here is derived from an EMBL/GenBank/DDBJ whole genome shotgun (WGS) entry which is preliminary data.</text>
</comment>
<name>A0A6L9S577_9ACTN</name>
<gene>
    <name evidence="3" type="ORF">G1H10_10590</name>
</gene>
<evidence type="ECO:0000256" key="1">
    <source>
        <dbReference type="ARBA" id="ARBA00005428"/>
    </source>
</evidence>
<dbReference type="GO" id="GO:0045892">
    <property type="term" value="P:negative regulation of DNA-templated transcription"/>
    <property type="evidence" value="ECO:0007669"/>
    <property type="project" value="UniProtKB-ARBA"/>
</dbReference>
<dbReference type="RefSeq" id="WP_163736641.1">
    <property type="nucleotide sequence ID" value="NZ_JAAGOA010000006.1"/>
</dbReference>
<dbReference type="GO" id="GO:0003677">
    <property type="term" value="F:DNA binding"/>
    <property type="evidence" value="ECO:0007669"/>
    <property type="project" value="InterPro"/>
</dbReference>
<proteinExistence type="inferred from homology"/>
<dbReference type="Gene3D" id="1.20.58.1000">
    <property type="entry name" value="Metal-sensitive repressor, helix protomer"/>
    <property type="match status" value="1"/>
</dbReference>
<dbReference type="PANTHER" id="PTHR33677:SF5">
    <property type="entry name" value="TRANSCRIPTIONAL REPRESSOR FRMR"/>
    <property type="match status" value="1"/>
</dbReference>
<dbReference type="Pfam" id="PF02583">
    <property type="entry name" value="Trns_repr_metal"/>
    <property type="match status" value="1"/>
</dbReference>
<reference evidence="3 4" key="1">
    <citation type="submission" date="2020-02" db="EMBL/GenBank/DDBJ databases">
        <authorList>
            <person name="Li X.-J."/>
            <person name="Han X.-M."/>
        </authorList>
    </citation>
    <scope>NUCLEOTIDE SEQUENCE [LARGE SCALE GENOMIC DNA]</scope>
    <source>
        <strain evidence="3 4">CCTCC AB 2017055</strain>
    </source>
</reference>
<keyword evidence="4" id="KW-1185">Reference proteome</keyword>
<evidence type="ECO:0000313" key="4">
    <source>
        <dbReference type="Proteomes" id="UP000475214"/>
    </source>
</evidence>
<evidence type="ECO:0000313" key="3">
    <source>
        <dbReference type="EMBL" id="NEE00615.1"/>
    </source>
</evidence>
<keyword evidence="2" id="KW-0186">Copper</keyword>
<organism evidence="3 4">
    <name type="scientific">Phytoactinopolyspora halotolerans</name>
    <dbReference type="NCBI Taxonomy" id="1981512"/>
    <lineage>
        <taxon>Bacteria</taxon>
        <taxon>Bacillati</taxon>
        <taxon>Actinomycetota</taxon>
        <taxon>Actinomycetes</taxon>
        <taxon>Jiangellales</taxon>
        <taxon>Jiangellaceae</taxon>
        <taxon>Phytoactinopolyspora</taxon>
    </lineage>
</organism>
<accession>A0A6L9S577</accession>
<protein>
    <submittedName>
        <fullName evidence="3">Metal-sensitive transcriptional regulator</fullName>
    </submittedName>
</protein>
<comment type="similarity">
    <text evidence="1">Belongs to the CsoR family.</text>
</comment>
<dbReference type="PANTHER" id="PTHR33677">
    <property type="entry name" value="TRANSCRIPTIONAL REPRESSOR FRMR-RELATED"/>
    <property type="match status" value="1"/>
</dbReference>
<dbReference type="CDD" id="cd10148">
    <property type="entry name" value="CsoR-like_DUF156"/>
    <property type="match status" value="1"/>
</dbReference>
<dbReference type="InterPro" id="IPR038390">
    <property type="entry name" value="Metal_Tscrpt_repr_sf"/>
</dbReference>
<evidence type="ECO:0000256" key="2">
    <source>
        <dbReference type="ARBA" id="ARBA00023008"/>
    </source>
</evidence>
<dbReference type="AlphaFoldDB" id="A0A6L9S577"/>